<comment type="caution">
    <text evidence="1">The sequence shown here is derived from an EMBL/GenBank/DDBJ whole genome shotgun (WGS) entry which is preliminary data.</text>
</comment>
<organism evidence="1">
    <name type="scientific">Salvia splendens</name>
    <name type="common">Scarlet sage</name>
    <dbReference type="NCBI Taxonomy" id="180675"/>
    <lineage>
        <taxon>Eukaryota</taxon>
        <taxon>Viridiplantae</taxon>
        <taxon>Streptophyta</taxon>
        <taxon>Embryophyta</taxon>
        <taxon>Tracheophyta</taxon>
        <taxon>Spermatophyta</taxon>
        <taxon>Magnoliopsida</taxon>
        <taxon>eudicotyledons</taxon>
        <taxon>Gunneridae</taxon>
        <taxon>Pentapetalae</taxon>
        <taxon>asterids</taxon>
        <taxon>lamiids</taxon>
        <taxon>Lamiales</taxon>
        <taxon>Lamiaceae</taxon>
        <taxon>Nepetoideae</taxon>
        <taxon>Mentheae</taxon>
        <taxon>Salviinae</taxon>
        <taxon>Salvia</taxon>
        <taxon>Salvia subgen. Calosphace</taxon>
        <taxon>core Calosphace</taxon>
    </lineage>
</organism>
<accession>A0A8X8ZCN6</accession>
<evidence type="ECO:0000313" key="1">
    <source>
        <dbReference type="EMBL" id="KAG6400302.1"/>
    </source>
</evidence>
<dbReference type="Proteomes" id="UP000298416">
    <property type="component" value="Unassembled WGS sequence"/>
</dbReference>
<gene>
    <name evidence="1" type="ORF">SASPL_137128</name>
</gene>
<reference evidence="1" key="2">
    <citation type="submission" date="2020-08" db="EMBL/GenBank/DDBJ databases">
        <title>Plant Genome Project.</title>
        <authorList>
            <person name="Zhang R.-G."/>
        </authorList>
    </citation>
    <scope>NUCLEOTIDE SEQUENCE</scope>
    <source>
        <strain evidence="1">Huo1</strain>
        <tissue evidence="1">Leaf</tissue>
    </source>
</reference>
<dbReference type="AlphaFoldDB" id="A0A8X8ZCN6"/>
<evidence type="ECO:0000313" key="2">
    <source>
        <dbReference type="Proteomes" id="UP000298416"/>
    </source>
</evidence>
<protein>
    <submittedName>
        <fullName evidence="1">Uncharacterized protein</fullName>
    </submittedName>
</protein>
<dbReference type="EMBL" id="PNBA02000014">
    <property type="protein sequence ID" value="KAG6400302.1"/>
    <property type="molecule type" value="Genomic_DNA"/>
</dbReference>
<name>A0A8X8ZCN6_SALSN</name>
<reference evidence="1" key="1">
    <citation type="submission" date="2018-01" db="EMBL/GenBank/DDBJ databases">
        <authorList>
            <person name="Mao J.F."/>
        </authorList>
    </citation>
    <scope>NUCLEOTIDE SEQUENCE</scope>
    <source>
        <strain evidence="1">Huo1</strain>
        <tissue evidence="1">Leaf</tissue>
    </source>
</reference>
<keyword evidence="2" id="KW-1185">Reference proteome</keyword>
<proteinExistence type="predicted"/>
<sequence>MTISIPLCSIDLIRGRLVAAKSLLEFGVKRRGPWKVLAKLDYKVAKQQCWDLLHRLGLLQCFDELCEVGQLSGIFTREIFPSEDLVVL</sequence>